<dbReference type="RefSeq" id="WP_097157006.1">
    <property type="nucleotide sequence ID" value="NZ_JBEPMQ010000003.1"/>
</dbReference>
<protein>
    <submittedName>
        <fullName evidence="1">Uncharacterized protein</fullName>
    </submittedName>
</protein>
<reference evidence="1 2" key="1">
    <citation type="submission" date="2017-08" db="EMBL/GenBank/DDBJ databases">
        <authorList>
            <person name="de Groot N.N."/>
        </authorList>
    </citation>
    <scope>NUCLEOTIDE SEQUENCE [LARGE SCALE GENOMIC DNA]</scope>
    <source>
        <strain evidence="1 2">JC228</strain>
    </source>
</reference>
<keyword evidence="2" id="KW-1185">Reference proteome</keyword>
<dbReference type="AlphaFoldDB" id="A0A285CHV6"/>
<evidence type="ECO:0000313" key="1">
    <source>
        <dbReference type="EMBL" id="SNX67187.1"/>
    </source>
</evidence>
<proteinExistence type="predicted"/>
<dbReference type="OrthoDB" id="2449235at2"/>
<sequence length="306" mass="33433">MSLIKNIITFGAAGRIERKIEEFEDLQYEYQSLYQEMESKRGTVNQTLEKVIEIKIQSVKSLKKISKISNNLKGKDREFAFKSLGNEIESINFDQIDSTISAGEMAMNATKGISSGAGTAVGAWALVSTFGTASTGTAIAGLSGAAATNATLAWFGGGATAVGGGGMAAGSAVIGGLVVIPALALTGIFSHVQANKKINEIEKDMVKVVKVLDQIRENLLKLDLIEKRSEELIVSLEKLTQVFDLEFQKVYKEIYKVPVLSRFVKWVRKNVFRGNYFSKKDYRQIAYIGGIASDFAMLIDTKVFEE</sequence>
<accession>A0A285CHV6</accession>
<organism evidence="1 2">
    <name type="scientific">Bacillus oleivorans</name>
    <dbReference type="NCBI Taxonomy" id="1448271"/>
    <lineage>
        <taxon>Bacteria</taxon>
        <taxon>Bacillati</taxon>
        <taxon>Bacillota</taxon>
        <taxon>Bacilli</taxon>
        <taxon>Bacillales</taxon>
        <taxon>Bacillaceae</taxon>
        <taxon>Bacillus</taxon>
    </lineage>
</organism>
<dbReference type="Proteomes" id="UP000219546">
    <property type="component" value="Unassembled WGS sequence"/>
</dbReference>
<evidence type="ECO:0000313" key="2">
    <source>
        <dbReference type="Proteomes" id="UP000219546"/>
    </source>
</evidence>
<name>A0A285CHV6_9BACI</name>
<gene>
    <name evidence="1" type="ORF">SAMN05877753_101504</name>
</gene>
<dbReference type="EMBL" id="OAOP01000001">
    <property type="protein sequence ID" value="SNX67187.1"/>
    <property type="molecule type" value="Genomic_DNA"/>
</dbReference>